<sequence length="88" mass="10198">MLVELAERIKTLQAKHDQLVTEKKAAEYYLTQLRTYHCLTPHGTRCLKEKEQFLYTTNEEIEKVFDESNSATDKLAEGCSKFVIVSKN</sequence>
<name>A0AAW2ZJ23_9EUKA</name>
<evidence type="ECO:0000313" key="1">
    <source>
        <dbReference type="EMBL" id="KAL0488978.1"/>
    </source>
</evidence>
<protein>
    <submittedName>
        <fullName evidence="1">Rho GTPase-activating protein</fullName>
    </submittedName>
</protein>
<organism evidence="1 2">
    <name type="scientific">Acrasis kona</name>
    <dbReference type="NCBI Taxonomy" id="1008807"/>
    <lineage>
        <taxon>Eukaryota</taxon>
        <taxon>Discoba</taxon>
        <taxon>Heterolobosea</taxon>
        <taxon>Tetramitia</taxon>
        <taxon>Eutetramitia</taxon>
        <taxon>Acrasidae</taxon>
        <taxon>Acrasis</taxon>
    </lineage>
</organism>
<dbReference type="Proteomes" id="UP001431209">
    <property type="component" value="Unassembled WGS sequence"/>
</dbReference>
<evidence type="ECO:0000313" key="2">
    <source>
        <dbReference type="Proteomes" id="UP001431209"/>
    </source>
</evidence>
<gene>
    <name evidence="1" type="ORF">AKO1_013451</name>
</gene>
<comment type="caution">
    <text evidence="1">The sequence shown here is derived from an EMBL/GenBank/DDBJ whole genome shotgun (WGS) entry which is preliminary data.</text>
</comment>
<keyword evidence="2" id="KW-1185">Reference proteome</keyword>
<dbReference type="EMBL" id="JAOPGA020001503">
    <property type="protein sequence ID" value="KAL0488978.1"/>
    <property type="molecule type" value="Genomic_DNA"/>
</dbReference>
<reference evidence="1 2" key="1">
    <citation type="submission" date="2024-03" db="EMBL/GenBank/DDBJ databases">
        <title>The Acrasis kona genome and developmental transcriptomes reveal deep origins of eukaryotic multicellular pathways.</title>
        <authorList>
            <person name="Sheikh S."/>
            <person name="Fu C.-J."/>
            <person name="Brown M.W."/>
            <person name="Baldauf S.L."/>
        </authorList>
    </citation>
    <scope>NUCLEOTIDE SEQUENCE [LARGE SCALE GENOMIC DNA]</scope>
    <source>
        <strain evidence="1 2">ATCC MYA-3509</strain>
    </source>
</reference>
<dbReference type="AlphaFoldDB" id="A0AAW2ZJ23"/>
<proteinExistence type="predicted"/>
<accession>A0AAW2ZJ23</accession>